<evidence type="ECO:0000256" key="5">
    <source>
        <dbReference type="SAM" id="Phobius"/>
    </source>
</evidence>
<gene>
    <name evidence="7" type="ORF">SAMN05216287_1388</name>
</gene>
<dbReference type="EMBL" id="FNNU01000002">
    <property type="protein sequence ID" value="SDW73628.1"/>
    <property type="molecule type" value="Genomic_DNA"/>
</dbReference>
<feature type="transmembrane region" description="Helical" evidence="5">
    <location>
        <begin position="221"/>
        <end position="237"/>
    </location>
</feature>
<feature type="transmembrane region" description="Helical" evidence="5">
    <location>
        <begin position="244"/>
        <end position="261"/>
    </location>
</feature>
<dbReference type="InterPro" id="IPR007016">
    <property type="entry name" value="O-antigen_ligase-rel_domated"/>
</dbReference>
<protein>
    <submittedName>
        <fullName evidence="7">O-antigen ligase</fullName>
    </submittedName>
</protein>
<keyword evidence="8" id="KW-1185">Reference proteome</keyword>
<organism evidence="7 8">
    <name type="scientific">Pseudomonas kuykendallii</name>
    <dbReference type="NCBI Taxonomy" id="1007099"/>
    <lineage>
        <taxon>Bacteria</taxon>
        <taxon>Pseudomonadati</taxon>
        <taxon>Pseudomonadota</taxon>
        <taxon>Gammaproteobacteria</taxon>
        <taxon>Pseudomonadales</taxon>
        <taxon>Pseudomonadaceae</taxon>
        <taxon>Pseudomonas</taxon>
    </lineage>
</organism>
<dbReference type="PANTHER" id="PTHR37422">
    <property type="entry name" value="TEICHURONIC ACID BIOSYNTHESIS PROTEIN TUAE"/>
    <property type="match status" value="1"/>
</dbReference>
<proteinExistence type="predicted"/>
<dbReference type="AlphaFoldDB" id="A0A1H2VZ31"/>
<feature type="transmembrane region" description="Helical" evidence="5">
    <location>
        <begin position="126"/>
        <end position="153"/>
    </location>
</feature>
<dbReference type="Proteomes" id="UP000243778">
    <property type="component" value="Unassembled WGS sequence"/>
</dbReference>
<dbReference type="GO" id="GO:0016020">
    <property type="term" value="C:membrane"/>
    <property type="evidence" value="ECO:0007669"/>
    <property type="project" value="UniProtKB-SubCell"/>
</dbReference>
<dbReference type="STRING" id="1007099.SAMN05216287_1388"/>
<keyword evidence="7" id="KW-0436">Ligase</keyword>
<evidence type="ECO:0000313" key="8">
    <source>
        <dbReference type="Proteomes" id="UP000243778"/>
    </source>
</evidence>
<dbReference type="InterPro" id="IPR051533">
    <property type="entry name" value="WaaL-like"/>
</dbReference>
<feature type="transmembrane region" description="Helical" evidence="5">
    <location>
        <begin position="198"/>
        <end position="215"/>
    </location>
</feature>
<evidence type="ECO:0000256" key="4">
    <source>
        <dbReference type="ARBA" id="ARBA00023136"/>
    </source>
</evidence>
<feature type="transmembrane region" description="Helical" evidence="5">
    <location>
        <begin position="173"/>
        <end position="191"/>
    </location>
</feature>
<evidence type="ECO:0000256" key="1">
    <source>
        <dbReference type="ARBA" id="ARBA00004141"/>
    </source>
</evidence>
<keyword evidence="4 5" id="KW-0472">Membrane</keyword>
<feature type="transmembrane region" description="Helical" evidence="5">
    <location>
        <begin position="329"/>
        <end position="347"/>
    </location>
</feature>
<evidence type="ECO:0000256" key="2">
    <source>
        <dbReference type="ARBA" id="ARBA00022692"/>
    </source>
</evidence>
<feature type="transmembrane region" description="Helical" evidence="5">
    <location>
        <begin position="18"/>
        <end position="36"/>
    </location>
</feature>
<feature type="transmembrane region" description="Helical" evidence="5">
    <location>
        <begin position="388"/>
        <end position="406"/>
    </location>
</feature>
<dbReference type="OrthoDB" id="6189881at2"/>
<evidence type="ECO:0000259" key="6">
    <source>
        <dbReference type="Pfam" id="PF04932"/>
    </source>
</evidence>
<comment type="subcellular location">
    <subcellularLocation>
        <location evidence="1">Membrane</location>
        <topology evidence="1">Multi-pass membrane protein</topology>
    </subcellularLocation>
</comment>
<name>A0A1H2VZ31_9PSED</name>
<keyword evidence="3 5" id="KW-1133">Transmembrane helix</keyword>
<evidence type="ECO:0000313" key="7">
    <source>
        <dbReference type="EMBL" id="SDW73628.1"/>
    </source>
</evidence>
<reference evidence="8" key="1">
    <citation type="submission" date="2016-10" db="EMBL/GenBank/DDBJ databases">
        <authorList>
            <person name="Varghese N."/>
            <person name="Submissions S."/>
        </authorList>
    </citation>
    <scope>NUCLEOTIDE SEQUENCE [LARGE SCALE GENOMIC DNA]</scope>
    <source>
        <strain evidence="8">NRRL B-59562</strain>
    </source>
</reference>
<feature type="transmembrane region" description="Helical" evidence="5">
    <location>
        <begin position="97"/>
        <end position="114"/>
    </location>
</feature>
<dbReference type="GO" id="GO:0016874">
    <property type="term" value="F:ligase activity"/>
    <property type="evidence" value="ECO:0007669"/>
    <property type="project" value="UniProtKB-KW"/>
</dbReference>
<accession>A0A1H2VZ31</accession>
<feature type="transmembrane region" description="Helical" evidence="5">
    <location>
        <begin position="66"/>
        <end position="85"/>
    </location>
</feature>
<feature type="domain" description="O-antigen ligase-related" evidence="6">
    <location>
        <begin position="206"/>
        <end position="341"/>
    </location>
</feature>
<keyword evidence="2 5" id="KW-0812">Transmembrane</keyword>
<feature type="transmembrane region" description="Helical" evidence="5">
    <location>
        <begin position="359"/>
        <end position="376"/>
    </location>
</feature>
<feature type="transmembrane region" description="Helical" evidence="5">
    <location>
        <begin position="42"/>
        <end position="59"/>
    </location>
</feature>
<sequence length="425" mass="46707">MPIASTSRVFDVAQRCRLMLILLSFFALLVGRFYWYGETTSWAAFIRASLFAALLLALAEWKSIRPFLQGNAFAFLLLGFMAYLAANSICLGDGKTARRVALLIALLVAVRCVVSKAPGAMRGLLMLMVVVSAGVALFSIFNLHAAGMLNFQYRRGSIEGSGVPGFAEFENSILAALELGFSCVTACWLLLQARGRWLQVLLLCCALAVAAYIYLTYGRTGWLATLAGCGIVMLFGVEPRQRGRLLLAGLAVGIVVVVVFHERLAYELFNRQLTNRDEIWAMVLDLMPDHWLFGHGADTSLSRMLGHRPLGGGKPVLIAHAHSIYMEVLFNYGLVGLSGFVSVLLFAGNRLWAQRKEPLALFWLAVLVGGALGMLFDFSSFVSTPNLLWLWFWLPVAWAFALSGAVQHRQITAPLAKLHGVKEKL</sequence>
<evidence type="ECO:0000256" key="3">
    <source>
        <dbReference type="ARBA" id="ARBA00022989"/>
    </source>
</evidence>
<dbReference type="PANTHER" id="PTHR37422:SF13">
    <property type="entry name" value="LIPOPOLYSACCHARIDE BIOSYNTHESIS PROTEIN PA4999-RELATED"/>
    <property type="match status" value="1"/>
</dbReference>
<dbReference type="Pfam" id="PF04932">
    <property type="entry name" value="Wzy_C"/>
    <property type="match status" value="1"/>
</dbReference>